<evidence type="ECO:0000313" key="1">
    <source>
        <dbReference type="EMBL" id="TDR32955.1"/>
    </source>
</evidence>
<dbReference type="EMBL" id="SNZE01000001">
    <property type="protein sequence ID" value="TDR32955.1"/>
    <property type="molecule type" value="Genomic_DNA"/>
</dbReference>
<evidence type="ECO:0000313" key="2">
    <source>
        <dbReference type="Proteomes" id="UP000294480"/>
    </source>
</evidence>
<gene>
    <name evidence="1" type="ORF">DFR44_1014</name>
</gene>
<name>A0A4R6YBE5_9BURK</name>
<sequence length="145" mass="16862">MLPVLIAAGCWAREYRDPALDRLDTGFVYQRDGDYCFTTEYLLKDDKLISLSSYTARVNGHESKYEHSYFDENPPKPFLSSCIPLSKLDYGFTNALTKKEGQVNFYFNLSENKESNYRPSAFNFVVYICKKKSALIMREENEKCK</sequence>
<keyword evidence="2" id="KW-1185">Reference proteome</keyword>
<reference evidence="1 2" key="1">
    <citation type="submission" date="2019-03" db="EMBL/GenBank/DDBJ databases">
        <title>Genomic Encyclopedia of Type Strains, Phase IV (KMG-IV): sequencing the most valuable type-strain genomes for metagenomic binning, comparative biology and taxonomic classification.</title>
        <authorList>
            <person name="Goeker M."/>
        </authorList>
    </citation>
    <scope>NUCLEOTIDE SEQUENCE [LARGE SCALE GENOMIC DNA]</scope>
    <source>
        <strain evidence="1 2">DSM 102852</strain>
    </source>
</reference>
<accession>A0A4R6YBE5</accession>
<comment type="caution">
    <text evidence="1">The sequence shown here is derived from an EMBL/GenBank/DDBJ whole genome shotgun (WGS) entry which is preliminary data.</text>
</comment>
<dbReference type="AlphaFoldDB" id="A0A4R6YBE5"/>
<protein>
    <submittedName>
        <fullName evidence="1">Uncharacterized protein</fullName>
    </submittedName>
</protein>
<dbReference type="Proteomes" id="UP000294480">
    <property type="component" value="Unassembled WGS sequence"/>
</dbReference>
<organism evidence="1 2">
    <name type="scientific">Hydromonas duriensis</name>
    <dbReference type="NCBI Taxonomy" id="1527608"/>
    <lineage>
        <taxon>Bacteria</taxon>
        <taxon>Pseudomonadati</taxon>
        <taxon>Pseudomonadota</taxon>
        <taxon>Betaproteobacteria</taxon>
        <taxon>Burkholderiales</taxon>
        <taxon>Burkholderiaceae</taxon>
        <taxon>Hydromonas</taxon>
    </lineage>
</organism>
<proteinExistence type="predicted"/>